<dbReference type="STRING" id="1182541.W9YVA5"/>
<evidence type="ECO:0000256" key="1">
    <source>
        <dbReference type="SAM" id="MobiDB-lite"/>
    </source>
</evidence>
<name>W9YVA5_9EURO</name>
<comment type="caution">
    <text evidence="3">The sequence shown here is derived from an EMBL/GenBank/DDBJ whole genome shotgun (WGS) entry which is preliminary data.</text>
</comment>
<dbReference type="RefSeq" id="XP_007721114.1">
    <property type="nucleotide sequence ID" value="XM_007722924.1"/>
</dbReference>
<feature type="domain" description="DUF6604" evidence="2">
    <location>
        <begin position="1"/>
        <end position="187"/>
    </location>
</feature>
<dbReference type="PANTHER" id="PTHR38795:SF1">
    <property type="entry name" value="DUF6604 DOMAIN-CONTAINING PROTEIN"/>
    <property type="match status" value="1"/>
</dbReference>
<accession>W9YVA5</accession>
<dbReference type="EMBL" id="AMWN01000002">
    <property type="protein sequence ID" value="EXJ93620.1"/>
    <property type="molecule type" value="Genomic_DNA"/>
</dbReference>
<proteinExistence type="predicted"/>
<feature type="compositionally biased region" description="Basic and acidic residues" evidence="1">
    <location>
        <begin position="75"/>
        <end position="85"/>
    </location>
</feature>
<dbReference type="Pfam" id="PF20253">
    <property type="entry name" value="DUF6604"/>
    <property type="match status" value="1"/>
</dbReference>
<gene>
    <name evidence="3" type="ORF">A1O1_02012</name>
</gene>
<dbReference type="HOGENOM" id="CLU_008976_0_0_1"/>
<dbReference type="GeneID" id="19156913"/>
<protein>
    <recommendedName>
        <fullName evidence="2">DUF6604 domain-containing protein</fullName>
    </recommendedName>
</protein>
<keyword evidence="4" id="KW-1185">Reference proteome</keyword>
<dbReference type="eggNOG" id="ENOG502RZSK">
    <property type="taxonomic scope" value="Eukaryota"/>
</dbReference>
<feature type="region of interest" description="Disordered" evidence="1">
    <location>
        <begin position="75"/>
        <end position="100"/>
    </location>
</feature>
<organism evidence="3 4">
    <name type="scientific">Capronia coronata CBS 617.96</name>
    <dbReference type="NCBI Taxonomy" id="1182541"/>
    <lineage>
        <taxon>Eukaryota</taxon>
        <taxon>Fungi</taxon>
        <taxon>Dikarya</taxon>
        <taxon>Ascomycota</taxon>
        <taxon>Pezizomycotina</taxon>
        <taxon>Eurotiomycetes</taxon>
        <taxon>Chaetothyriomycetidae</taxon>
        <taxon>Chaetothyriales</taxon>
        <taxon>Herpotrichiellaceae</taxon>
        <taxon>Capronia</taxon>
    </lineage>
</organism>
<sequence length="633" mass="71346">MAQYISAFSKPPVKVPNGFVRMLDRAIALRKRVGSAVSSQKDGQTARGEDERLSDQRHSFFVGVLEGVREALKPRMSADVKDKSSESQGPGTAASGSEGTLGNLFTSLTVEDDLETLRTRRRVLAEIIMDIEEAFVAFTCLLTDFDSIRTVLKETWIGYLEGQFDIVSASITTNTALELARCLEEEQQQIFASYGGTQGMLELYYKAHSLGQGYGAPYKEQPEDELNFALYDFSSTFYWPTHLILNSYLDVHQPGSVPMSNCEKVKEDKIILCEILPDFSLLSFSPRRSATDDELTRGLCQAFKTGKLTLAVIFAAQIFLDIHHILRDDVDRGFMNLCRAAAASEASINENFKFHKNLKIENWPATNDHVVRQLANTIRASYADDLQGIRRRVGFPPEIVIEDNRLLKNHPIKCGLAVCDVKATFYQAGIVFCNAWGSVLFSAHLYNAVWQEKMLDKAWKDMELLYGIQDTEHMFAGDRPTSSDQYFRRFCLAMGYSATNFAPNRRKNQAGPAASPAGPRTLLEQAPVSRMFMPRYSHGAERTDMTPNDIEKILDKSNWLEVDDDEEDSDGERVKVTLERQTKPGQKSQLKNKWNTKHQLTIPQLLQSLRISLQTETFEFSFDYFMFGTAGGC</sequence>
<dbReference type="PANTHER" id="PTHR38795">
    <property type="entry name" value="DUF6604 DOMAIN-CONTAINING PROTEIN"/>
    <property type="match status" value="1"/>
</dbReference>
<dbReference type="OrthoDB" id="4150776at2759"/>
<evidence type="ECO:0000259" key="2">
    <source>
        <dbReference type="Pfam" id="PF20253"/>
    </source>
</evidence>
<evidence type="ECO:0000313" key="4">
    <source>
        <dbReference type="Proteomes" id="UP000019484"/>
    </source>
</evidence>
<reference evidence="3 4" key="1">
    <citation type="submission" date="2013-03" db="EMBL/GenBank/DDBJ databases">
        <title>The Genome Sequence of Capronia coronata CBS 617.96.</title>
        <authorList>
            <consortium name="The Broad Institute Genomics Platform"/>
            <person name="Cuomo C."/>
            <person name="de Hoog S."/>
            <person name="Gorbushina A."/>
            <person name="Walker B."/>
            <person name="Young S.K."/>
            <person name="Zeng Q."/>
            <person name="Gargeya S."/>
            <person name="Fitzgerald M."/>
            <person name="Haas B."/>
            <person name="Abouelleil A."/>
            <person name="Allen A.W."/>
            <person name="Alvarado L."/>
            <person name="Arachchi H.M."/>
            <person name="Berlin A.M."/>
            <person name="Chapman S.B."/>
            <person name="Gainer-Dewar J."/>
            <person name="Goldberg J."/>
            <person name="Griggs A."/>
            <person name="Gujja S."/>
            <person name="Hansen M."/>
            <person name="Howarth C."/>
            <person name="Imamovic A."/>
            <person name="Ireland A."/>
            <person name="Larimer J."/>
            <person name="McCowan C."/>
            <person name="Murphy C."/>
            <person name="Pearson M."/>
            <person name="Poon T.W."/>
            <person name="Priest M."/>
            <person name="Roberts A."/>
            <person name="Saif S."/>
            <person name="Shea T."/>
            <person name="Sisk P."/>
            <person name="Sykes S."/>
            <person name="Wortman J."/>
            <person name="Nusbaum C."/>
            <person name="Birren B."/>
        </authorList>
    </citation>
    <scope>NUCLEOTIDE SEQUENCE [LARGE SCALE GENOMIC DNA]</scope>
    <source>
        <strain evidence="3 4">CBS 617.96</strain>
    </source>
</reference>
<dbReference type="AlphaFoldDB" id="W9YVA5"/>
<dbReference type="Proteomes" id="UP000019484">
    <property type="component" value="Unassembled WGS sequence"/>
</dbReference>
<dbReference type="InterPro" id="IPR046539">
    <property type="entry name" value="DUF6604"/>
</dbReference>
<feature type="compositionally biased region" description="Polar residues" evidence="1">
    <location>
        <begin position="86"/>
        <end position="100"/>
    </location>
</feature>
<evidence type="ECO:0000313" key="3">
    <source>
        <dbReference type="EMBL" id="EXJ93620.1"/>
    </source>
</evidence>